<proteinExistence type="predicted"/>
<dbReference type="PANTHER" id="PTHR37610">
    <property type="entry name" value="CCHC-TYPE DOMAIN-CONTAINING PROTEIN"/>
    <property type="match status" value="1"/>
</dbReference>
<dbReference type="AlphaFoldDB" id="A0A6D2IWY3"/>
<dbReference type="InterPro" id="IPR005162">
    <property type="entry name" value="Retrotrans_gag_dom"/>
</dbReference>
<dbReference type="OrthoDB" id="1112175at2759"/>
<keyword evidence="4" id="KW-1185">Reference proteome</keyword>
<dbReference type="Pfam" id="PF03732">
    <property type="entry name" value="Retrotrans_gag"/>
    <property type="match status" value="1"/>
</dbReference>
<sequence>MCVSLSARKKFGFVDGTIPKPSEESGDLEDWWTNNALVVSWIKLTIDPPLRTSISHRDVAYDLWEAIKKQFSVKNGQRVQRLKVELVTCRQRGSTIEEYYGKMMSLWTSLADHRQAKNCGCPLGYDLEKEREEDRLHEFFMGIDESVYSAVKSNLLSRDPLPSLDEAS</sequence>
<dbReference type="Proteomes" id="UP000467841">
    <property type="component" value="Unassembled WGS sequence"/>
</dbReference>
<gene>
    <name evidence="2" type="ORF">MERR_LOCUS16862</name>
    <name evidence="3" type="ORF">MERR_LOCUS43313</name>
</gene>
<reference evidence="2 4" key="1">
    <citation type="submission" date="2020-01" db="EMBL/GenBank/DDBJ databases">
        <authorList>
            <person name="Mishra B."/>
        </authorList>
    </citation>
    <scope>NUCLEOTIDE SEQUENCE [LARGE SCALE GENOMIC DNA]</scope>
</reference>
<evidence type="ECO:0000313" key="2">
    <source>
        <dbReference type="EMBL" id="CAA7029627.1"/>
    </source>
</evidence>
<protein>
    <recommendedName>
        <fullName evidence="1">Retrotransposon gag domain-containing protein</fullName>
    </recommendedName>
</protein>
<name>A0A6D2IWY3_9BRAS</name>
<dbReference type="EMBL" id="CACVBM020001085">
    <property type="protein sequence ID" value="CAA7029627.1"/>
    <property type="molecule type" value="Genomic_DNA"/>
</dbReference>
<dbReference type="EMBL" id="CACVBM020001624">
    <property type="protein sequence ID" value="CAA7056077.1"/>
    <property type="molecule type" value="Genomic_DNA"/>
</dbReference>
<organism evidence="2 4">
    <name type="scientific">Microthlaspi erraticum</name>
    <dbReference type="NCBI Taxonomy" id="1685480"/>
    <lineage>
        <taxon>Eukaryota</taxon>
        <taxon>Viridiplantae</taxon>
        <taxon>Streptophyta</taxon>
        <taxon>Embryophyta</taxon>
        <taxon>Tracheophyta</taxon>
        <taxon>Spermatophyta</taxon>
        <taxon>Magnoliopsida</taxon>
        <taxon>eudicotyledons</taxon>
        <taxon>Gunneridae</taxon>
        <taxon>Pentapetalae</taxon>
        <taxon>rosids</taxon>
        <taxon>malvids</taxon>
        <taxon>Brassicales</taxon>
        <taxon>Brassicaceae</taxon>
        <taxon>Coluteocarpeae</taxon>
        <taxon>Microthlaspi</taxon>
    </lineage>
</organism>
<evidence type="ECO:0000313" key="3">
    <source>
        <dbReference type="EMBL" id="CAA7056077.1"/>
    </source>
</evidence>
<accession>A0A6D2IWY3</accession>
<evidence type="ECO:0000259" key="1">
    <source>
        <dbReference type="Pfam" id="PF03732"/>
    </source>
</evidence>
<evidence type="ECO:0000313" key="4">
    <source>
        <dbReference type="Proteomes" id="UP000467841"/>
    </source>
</evidence>
<feature type="domain" description="Retrotransposon gag" evidence="1">
    <location>
        <begin position="61"/>
        <end position="114"/>
    </location>
</feature>
<dbReference type="PANTHER" id="PTHR37610:SF101">
    <property type="entry name" value="(RAPE) HYPOTHETICAL PROTEIN"/>
    <property type="match status" value="1"/>
</dbReference>